<protein>
    <submittedName>
        <fullName evidence="1">Uncharacterized protein</fullName>
    </submittedName>
</protein>
<dbReference type="Proteomes" id="UP000316304">
    <property type="component" value="Unassembled WGS sequence"/>
</dbReference>
<sequence length="97" mass="11383">MDSAWNRDAVQREHVHRWGGMLRDALGSQYTDSTWLKSIGFVEDVNKHYRMKNWLVLVCEAGKWMAYSVKSSHWHFLCDVERREDVTSLISALKLKA</sequence>
<evidence type="ECO:0000313" key="2">
    <source>
        <dbReference type="Proteomes" id="UP000316304"/>
    </source>
</evidence>
<comment type="caution">
    <text evidence="1">The sequence shown here is derived from an EMBL/GenBank/DDBJ whole genome shotgun (WGS) entry which is preliminary data.</text>
</comment>
<keyword evidence="2" id="KW-1185">Reference proteome</keyword>
<accession>A0A5C6C0K7</accession>
<dbReference type="AlphaFoldDB" id="A0A5C6C0K7"/>
<gene>
    <name evidence="1" type="ORF">Pla52o_53460</name>
</gene>
<proteinExistence type="predicted"/>
<dbReference type="EMBL" id="SJPT01000014">
    <property type="protein sequence ID" value="TWU17171.1"/>
    <property type="molecule type" value="Genomic_DNA"/>
</dbReference>
<organism evidence="1 2">
    <name type="scientific">Novipirellula galeiformis</name>
    <dbReference type="NCBI Taxonomy" id="2528004"/>
    <lineage>
        <taxon>Bacteria</taxon>
        <taxon>Pseudomonadati</taxon>
        <taxon>Planctomycetota</taxon>
        <taxon>Planctomycetia</taxon>
        <taxon>Pirellulales</taxon>
        <taxon>Pirellulaceae</taxon>
        <taxon>Novipirellula</taxon>
    </lineage>
</organism>
<name>A0A5C6C0K7_9BACT</name>
<reference evidence="1 2" key="1">
    <citation type="submission" date="2019-02" db="EMBL/GenBank/DDBJ databases">
        <title>Deep-cultivation of Planctomycetes and their phenomic and genomic characterization uncovers novel biology.</title>
        <authorList>
            <person name="Wiegand S."/>
            <person name="Jogler M."/>
            <person name="Boedeker C."/>
            <person name="Pinto D."/>
            <person name="Vollmers J."/>
            <person name="Rivas-Marin E."/>
            <person name="Kohn T."/>
            <person name="Peeters S.H."/>
            <person name="Heuer A."/>
            <person name="Rast P."/>
            <person name="Oberbeckmann S."/>
            <person name="Bunk B."/>
            <person name="Jeske O."/>
            <person name="Meyerdierks A."/>
            <person name="Storesund J.E."/>
            <person name="Kallscheuer N."/>
            <person name="Luecker S."/>
            <person name="Lage O.M."/>
            <person name="Pohl T."/>
            <person name="Merkel B.J."/>
            <person name="Hornburger P."/>
            <person name="Mueller R.-W."/>
            <person name="Bruemmer F."/>
            <person name="Labrenz M."/>
            <person name="Spormann A.M."/>
            <person name="Op Den Camp H."/>
            <person name="Overmann J."/>
            <person name="Amann R."/>
            <person name="Jetten M.S.M."/>
            <person name="Mascher T."/>
            <person name="Medema M.H."/>
            <person name="Devos D.P."/>
            <person name="Kaster A.-K."/>
            <person name="Ovreas L."/>
            <person name="Rohde M."/>
            <person name="Galperin M.Y."/>
            <person name="Jogler C."/>
        </authorList>
    </citation>
    <scope>NUCLEOTIDE SEQUENCE [LARGE SCALE GENOMIC DNA]</scope>
    <source>
        <strain evidence="1 2">Pla52o</strain>
    </source>
</reference>
<evidence type="ECO:0000313" key="1">
    <source>
        <dbReference type="EMBL" id="TWU17171.1"/>
    </source>
</evidence>